<dbReference type="SUPFAM" id="SSF52540">
    <property type="entry name" value="P-loop containing nucleoside triphosphate hydrolases"/>
    <property type="match status" value="1"/>
</dbReference>
<name>A0A832GLV0_9BACT</name>
<evidence type="ECO:0000259" key="4">
    <source>
        <dbReference type="PROSITE" id="PS50893"/>
    </source>
</evidence>
<keyword evidence="1" id="KW-0813">Transport</keyword>
<keyword evidence="3 5" id="KW-0067">ATP-binding</keyword>
<feature type="domain" description="ABC transporter" evidence="4">
    <location>
        <begin position="4"/>
        <end position="224"/>
    </location>
</feature>
<evidence type="ECO:0000256" key="2">
    <source>
        <dbReference type="ARBA" id="ARBA00022741"/>
    </source>
</evidence>
<dbReference type="PANTHER" id="PTHR24220">
    <property type="entry name" value="IMPORT ATP-BINDING PROTEIN"/>
    <property type="match status" value="1"/>
</dbReference>
<dbReference type="GO" id="GO:0005524">
    <property type="term" value="F:ATP binding"/>
    <property type="evidence" value="ECO:0007669"/>
    <property type="project" value="UniProtKB-KW"/>
</dbReference>
<reference evidence="5" key="1">
    <citation type="journal article" date="2020" name="mSystems">
        <title>Genome- and Community-Level Interaction Insights into Carbon Utilization and Element Cycling Functions of Hydrothermarchaeota in Hydrothermal Sediment.</title>
        <authorList>
            <person name="Zhou Z."/>
            <person name="Liu Y."/>
            <person name="Xu W."/>
            <person name="Pan J."/>
            <person name="Luo Z.H."/>
            <person name="Li M."/>
        </authorList>
    </citation>
    <scope>NUCLEOTIDE SEQUENCE [LARGE SCALE GENOMIC DNA]</scope>
    <source>
        <strain evidence="5">SpSt-605</strain>
    </source>
</reference>
<dbReference type="EMBL" id="DSZU01000102">
    <property type="protein sequence ID" value="HGV55593.1"/>
    <property type="molecule type" value="Genomic_DNA"/>
</dbReference>
<dbReference type="InterPro" id="IPR003439">
    <property type="entry name" value="ABC_transporter-like_ATP-bd"/>
</dbReference>
<dbReference type="AlphaFoldDB" id="A0A832GLV0"/>
<evidence type="ECO:0000313" key="5">
    <source>
        <dbReference type="EMBL" id="HGV55593.1"/>
    </source>
</evidence>
<evidence type="ECO:0000256" key="1">
    <source>
        <dbReference type="ARBA" id="ARBA00022448"/>
    </source>
</evidence>
<dbReference type="GO" id="GO:0016887">
    <property type="term" value="F:ATP hydrolysis activity"/>
    <property type="evidence" value="ECO:0007669"/>
    <property type="project" value="InterPro"/>
</dbReference>
<accession>A0A832GLV0</accession>
<dbReference type="SMART" id="SM00382">
    <property type="entry name" value="AAA"/>
    <property type="match status" value="1"/>
</dbReference>
<dbReference type="InterPro" id="IPR027417">
    <property type="entry name" value="P-loop_NTPase"/>
</dbReference>
<dbReference type="InterPro" id="IPR017871">
    <property type="entry name" value="ABC_transporter-like_CS"/>
</dbReference>
<keyword evidence="2" id="KW-0547">Nucleotide-binding</keyword>
<dbReference type="PANTHER" id="PTHR24220:SF470">
    <property type="entry name" value="CELL DIVISION ATP-BINDING PROTEIN FTSE"/>
    <property type="match status" value="1"/>
</dbReference>
<comment type="caution">
    <text evidence="5">The sequence shown here is derived from an EMBL/GenBank/DDBJ whole genome shotgun (WGS) entry which is preliminary data.</text>
</comment>
<dbReference type="PROSITE" id="PS50893">
    <property type="entry name" value="ABC_TRANSPORTER_2"/>
    <property type="match status" value="1"/>
</dbReference>
<dbReference type="GO" id="GO:0005886">
    <property type="term" value="C:plasma membrane"/>
    <property type="evidence" value="ECO:0007669"/>
    <property type="project" value="TreeGrafter"/>
</dbReference>
<dbReference type="InterPro" id="IPR017911">
    <property type="entry name" value="MacB-like_ATP-bd"/>
</dbReference>
<dbReference type="PROSITE" id="PS00211">
    <property type="entry name" value="ABC_TRANSPORTER_1"/>
    <property type="match status" value="1"/>
</dbReference>
<dbReference type="GO" id="GO:0022857">
    <property type="term" value="F:transmembrane transporter activity"/>
    <property type="evidence" value="ECO:0007669"/>
    <property type="project" value="TreeGrafter"/>
</dbReference>
<sequence length="225" mass="25874">MVLIRFENLTKIYPPYYKALININLDINKGDFLLLTGPTGAGKTTLLKHIYAEERPTEGELYWEGIPYSQMSYSEIIELRKKLGIVFQDHKLFFDLTVYENLRISLVLAKKVSFNLKLKIYEWLEKFNLAHKARKKVKELSGGEQQKIGLIRALMRDPEVLILDEPTGNLDPHSIGEIIELLKKVHQEGKTIIISTHDPTIISKKPGKIVMLNQGALVKDVDNYW</sequence>
<gene>
    <name evidence="5" type="ORF">ENT73_05865</name>
</gene>
<dbReference type="CDD" id="cd03255">
    <property type="entry name" value="ABC_MJ0796_LolCDE_FtsE"/>
    <property type="match status" value="1"/>
</dbReference>
<dbReference type="Gene3D" id="3.40.50.300">
    <property type="entry name" value="P-loop containing nucleotide triphosphate hydrolases"/>
    <property type="match status" value="1"/>
</dbReference>
<proteinExistence type="predicted"/>
<evidence type="ECO:0000256" key="3">
    <source>
        <dbReference type="ARBA" id="ARBA00022840"/>
    </source>
</evidence>
<dbReference type="InterPro" id="IPR003593">
    <property type="entry name" value="AAA+_ATPase"/>
</dbReference>
<protein>
    <submittedName>
        <fullName evidence="5">ABC transporter ATP-binding protein</fullName>
    </submittedName>
</protein>
<organism evidence="5">
    <name type="scientific">Caldimicrobium thiodismutans</name>
    <dbReference type="NCBI Taxonomy" id="1653476"/>
    <lineage>
        <taxon>Bacteria</taxon>
        <taxon>Pseudomonadati</taxon>
        <taxon>Thermodesulfobacteriota</taxon>
        <taxon>Thermodesulfobacteria</taxon>
        <taxon>Thermodesulfobacteriales</taxon>
        <taxon>Thermodesulfobacteriaceae</taxon>
        <taxon>Caldimicrobium</taxon>
    </lineage>
</organism>
<dbReference type="InterPro" id="IPR015854">
    <property type="entry name" value="ABC_transpr_LolD-like"/>
</dbReference>
<dbReference type="Pfam" id="PF00005">
    <property type="entry name" value="ABC_tran"/>
    <property type="match status" value="1"/>
</dbReference>